<dbReference type="RefSeq" id="WP_306828077.1">
    <property type="nucleotide sequence ID" value="NZ_JAUSRA010000001.1"/>
</dbReference>
<feature type="chain" id="PRO_5046865040" description="VWFA domain-containing protein" evidence="2">
    <location>
        <begin position="32"/>
        <end position="513"/>
    </location>
</feature>
<evidence type="ECO:0000313" key="5">
    <source>
        <dbReference type="Proteomes" id="UP001240984"/>
    </source>
</evidence>
<comment type="caution">
    <text evidence="4">The sequence shown here is derived from an EMBL/GenBank/DDBJ whole genome shotgun (WGS) entry which is preliminary data.</text>
</comment>
<feature type="transmembrane region" description="Helical" evidence="1">
    <location>
        <begin position="380"/>
        <end position="398"/>
    </location>
</feature>
<dbReference type="CDD" id="cd00198">
    <property type="entry name" value="vWFA"/>
    <property type="match status" value="1"/>
</dbReference>
<accession>A0ABT9MNX1</accession>
<gene>
    <name evidence="4" type="ORF">J2S43_001636</name>
</gene>
<evidence type="ECO:0000259" key="3">
    <source>
        <dbReference type="PROSITE" id="PS50234"/>
    </source>
</evidence>
<dbReference type="InterPro" id="IPR036465">
    <property type="entry name" value="vWFA_dom_sf"/>
</dbReference>
<dbReference type="EMBL" id="JAUSRA010000001">
    <property type="protein sequence ID" value="MDP9793124.1"/>
    <property type="molecule type" value="Genomic_DNA"/>
</dbReference>
<feature type="domain" description="VWFA" evidence="3">
    <location>
        <begin position="54"/>
        <end position="208"/>
    </location>
</feature>
<keyword evidence="5" id="KW-1185">Reference proteome</keyword>
<dbReference type="PROSITE" id="PS50234">
    <property type="entry name" value="VWFA"/>
    <property type="match status" value="1"/>
</dbReference>
<dbReference type="Pfam" id="PF13519">
    <property type="entry name" value="VWA_2"/>
    <property type="match status" value="1"/>
</dbReference>
<sequence>MHIGRSVIARWTGAAVAAAIAVTMTGGPVIAAPDGQASLDEVYAALGVDDVPSDYVVMVDVSRSMAGDRYEQLKKSLTGFFAALAPEDTVTLIPFAEGTKADTRPVGRSPGELVAMLPRDADGSYTDIGAALEAAVATLGRPDAPSLATVVLLTDGQHAPGPRSAYPLTEGHNWVKLADRAKKLRKTSLDAYAVPLAGATGAGLLTKVFPGARVLETTSVDRLTTSLAGPKAAARAAKARSLLAAEIDRPVEVTWPDEEIGAGGTVLDVQLRSPMAHVPLVLDRMTVTSGNAALTSTVPDGRVTLPPGGTVTVPVAVTWDAGPRAFAPLKTVRDRATLRLSAEVGSPWSTVLTDDLKLALPTELPPQAPELSLSAQRGSLWYWVSTALLLLCAMLLALHWRRRRLSPMLTGSVRIDGAGAEPRLLPLSGRRSQLSADVTGLPGSGDITAIRPAVSTTEVNLLITYSPDGSAARRETAICRAGETVSVTGTSFTWQTTVPAQRITRSTTSRVKR</sequence>
<evidence type="ECO:0000256" key="2">
    <source>
        <dbReference type="SAM" id="SignalP"/>
    </source>
</evidence>
<dbReference type="SMART" id="SM00327">
    <property type="entry name" value="VWA"/>
    <property type="match status" value="1"/>
</dbReference>
<keyword evidence="1" id="KW-0472">Membrane</keyword>
<feature type="signal peptide" evidence="2">
    <location>
        <begin position="1"/>
        <end position="31"/>
    </location>
</feature>
<dbReference type="Proteomes" id="UP001240984">
    <property type="component" value="Unassembled WGS sequence"/>
</dbReference>
<dbReference type="SUPFAM" id="SSF53300">
    <property type="entry name" value="vWA-like"/>
    <property type="match status" value="1"/>
</dbReference>
<proteinExistence type="predicted"/>
<organism evidence="4 5">
    <name type="scientific">Catenuloplanes nepalensis</name>
    <dbReference type="NCBI Taxonomy" id="587533"/>
    <lineage>
        <taxon>Bacteria</taxon>
        <taxon>Bacillati</taxon>
        <taxon>Actinomycetota</taxon>
        <taxon>Actinomycetes</taxon>
        <taxon>Micromonosporales</taxon>
        <taxon>Micromonosporaceae</taxon>
        <taxon>Catenuloplanes</taxon>
    </lineage>
</organism>
<dbReference type="InterPro" id="IPR002035">
    <property type="entry name" value="VWF_A"/>
</dbReference>
<evidence type="ECO:0000256" key="1">
    <source>
        <dbReference type="SAM" id="Phobius"/>
    </source>
</evidence>
<keyword evidence="1" id="KW-1133">Transmembrane helix</keyword>
<keyword evidence="2" id="KW-0732">Signal</keyword>
<name>A0ABT9MNX1_9ACTN</name>
<protein>
    <recommendedName>
        <fullName evidence="3">VWFA domain-containing protein</fullName>
    </recommendedName>
</protein>
<evidence type="ECO:0000313" key="4">
    <source>
        <dbReference type="EMBL" id="MDP9793124.1"/>
    </source>
</evidence>
<keyword evidence="1" id="KW-0812">Transmembrane</keyword>
<dbReference type="Gene3D" id="3.40.50.410">
    <property type="entry name" value="von Willebrand factor, type A domain"/>
    <property type="match status" value="1"/>
</dbReference>
<reference evidence="4 5" key="1">
    <citation type="submission" date="2023-07" db="EMBL/GenBank/DDBJ databases">
        <title>Sequencing the genomes of 1000 actinobacteria strains.</title>
        <authorList>
            <person name="Klenk H.-P."/>
        </authorList>
    </citation>
    <scope>NUCLEOTIDE SEQUENCE [LARGE SCALE GENOMIC DNA]</scope>
    <source>
        <strain evidence="4 5">DSM 44710</strain>
    </source>
</reference>